<evidence type="ECO:0000313" key="3">
    <source>
        <dbReference type="Proteomes" id="UP000276133"/>
    </source>
</evidence>
<dbReference type="Proteomes" id="UP000276133">
    <property type="component" value="Unassembled WGS sequence"/>
</dbReference>
<protein>
    <submittedName>
        <fullName evidence="2">Uncharacterized protein</fullName>
    </submittedName>
</protein>
<dbReference type="EMBL" id="REGN01004406">
    <property type="protein sequence ID" value="RNA17661.1"/>
    <property type="molecule type" value="Genomic_DNA"/>
</dbReference>
<proteinExistence type="predicted"/>
<feature type="transmembrane region" description="Helical" evidence="1">
    <location>
        <begin position="112"/>
        <end position="136"/>
    </location>
</feature>
<keyword evidence="1" id="KW-0472">Membrane</keyword>
<sequence length="176" mass="20666">MVKSFDFNTFKKLCYRAKEVQYNLKLTCTFLFLDSSSTLPFPTGIVEEEWRKGRVAEQIAYKPEIVWHDLVGPSLGLIKNSNPSLVGIIEKTIDYLILHCVSISYRFSFRFFVTNIFIVAYLFKLCLPIGIFSITICFDQLFQNQNIIFLDEKYSNKNDLNYCLIWTVTFYKKKEV</sequence>
<accession>A0A3M7R2S1</accession>
<comment type="caution">
    <text evidence="2">The sequence shown here is derived from an EMBL/GenBank/DDBJ whole genome shotgun (WGS) entry which is preliminary data.</text>
</comment>
<keyword evidence="1" id="KW-1133">Transmembrane helix</keyword>
<name>A0A3M7R2S1_BRAPC</name>
<dbReference type="AlphaFoldDB" id="A0A3M7R2S1"/>
<keyword evidence="3" id="KW-1185">Reference proteome</keyword>
<evidence type="ECO:0000256" key="1">
    <source>
        <dbReference type="SAM" id="Phobius"/>
    </source>
</evidence>
<organism evidence="2 3">
    <name type="scientific">Brachionus plicatilis</name>
    <name type="common">Marine rotifer</name>
    <name type="synonym">Brachionus muelleri</name>
    <dbReference type="NCBI Taxonomy" id="10195"/>
    <lineage>
        <taxon>Eukaryota</taxon>
        <taxon>Metazoa</taxon>
        <taxon>Spiralia</taxon>
        <taxon>Gnathifera</taxon>
        <taxon>Rotifera</taxon>
        <taxon>Eurotatoria</taxon>
        <taxon>Monogononta</taxon>
        <taxon>Pseudotrocha</taxon>
        <taxon>Ploima</taxon>
        <taxon>Brachionidae</taxon>
        <taxon>Brachionus</taxon>
    </lineage>
</organism>
<reference evidence="2 3" key="1">
    <citation type="journal article" date="2018" name="Sci. Rep.">
        <title>Genomic signatures of local adaptation to the degree of environmental predictability in rotifers.</title>
        <authorList>
            <person name="Franch-Gras L."/>
            <person name="Hahn C."/>
            <person name="Garcia-Roger E.M."/>
            <person name="Carmona M.J."/>
            <person name="Serra M."/>
            <person name="Gomez A."/>
        </authorList>
    </citation>
    <scope>NUCLEOTIDE SEQUENCE [LARGE SCALE GENOMIC DNA]</scope>
    <source>
        <strain evidence="2">HYR1</strain>
    </source>
</reference>
<gene>
    <name evidence="2" type="ORF">BpHYR1_044869</name>
</gene>
<keyword evidence="1" id="KW-0812">Transmembrane</keyword>
<evidence type="ECO:0000313" key="2">
    <source>
        <dbReference type="EMBL" id="RNA17661.1"/>
    </source>
</evidence>